<proteinExistence type="predicted"/>
<evidence type="ECO:0000313" key="1">
    <source>
        <dbReference type="EMBL" id="EEP52416.1"/>
    </source>
</evidence>
<dbReference type="HOGENOM" id="CLU_3307236_0_0_9"/>
<organism evidence="1 2">
    <name type="scientific">Clostridium butyricum E4 str. BoNT E BL5262</name>
    <dbReference type="NCBI Taxonomy" id="632245"/>
    <lineage>
        <taxon>Bacteria</taxon>
        <taxon>Bacillati</taxon>
        <taxon>Bacillota</taxon>
        <taxon>Clostridia</taxon>
        <taxon>Eubacteriales</taxon>
        <taxon>Clostridiaceae</taxon>
        <taxon>Clostridium</taxon>
    </lineage>
</organism>
<dbReference type="EMBL" id="ACOM01000011">
    <property type="protein sequence ID" value="EEP52416.1"/>
    <property type="molecule type" value="Genomic_DNA"/>
</dbReference>
<dbReference type="AlphaFoldDB" id="C4IMV8"/>
<keyword evidence="2" id="KW-1185">Reference proteome</keyword>
<comment type="caution">
    <text evidence="1">The sequence shown here is derived from an EMBL/GenBank/DDBJ whole genome shotgun (WGS) entry which is preliminary data.</text>
</comment>
<dbReference type="Proteomes" id="UP000003081">
    <property type="component" value="Unassembled WGS sequence"/>
</dbReference>
<gene>
    <name evidence="1" type="ORF">CLP_4156</name>
</gene>
<name>C4IMV8_CLOBU</name>
<protein>
    <submittedName>
        <fullName evidence="1">Uncharacterized protein</fullName>
    </submittedName>
</protein>
<sequence length="39" mass="4850">MENLLTPFDKKFNLKRIKFDFLTFKLLYFETYLSEKAKK</sequence>
<accession>C4IMV8</accession>
<reference evidence="1 2" key="1">
    <citation type="submission" date="2009-08" db="EMBL/GenBank/DDBJ databases">
        <authorList>
            <person name="Shrivastava S."/>
            <person name="Brinkac L.B."/>
            <person name="Brown J.L."/>
            <person name="Bruce D.B."/>
            <person name="Detter C."/>
            <person name="Green L.D."/>
            <person name="Munk C.A."/>
            <person name="Rogers Y.C."/>
            <person name="Tapia R."/>
            <person name="Sims D.R."/>
            <person name="Smith L.A."/>
            <person name="Smith T.J."/>
            <person name="Sutton G."/>
            <person name="Brettin T."/>
        </authorList>
    </citation>
    <scope>NUCLEOTIDE SEQUENCE [LARGE SCALE GENOMIC DNA]</scope>
    <source>
        <strain evidence="2">E4 str. BoNT E BL5262</strain>
    </source>
</reference>
<evidence type="ECO:0000313" key="2">
    <source>
        <dbReference type="Proteomes" id="UP000003081"/>
    </source>
</evidence>